<dbReference type="PANTHER" id="PTHR43115">
    <property type="entry name" value="DEHYDROGENASE/REDUCTASE SDR FAMILY MEMBER 11"/>
    <property type="match status" value="1"/>
</dbReference>
<keyword evidence="5" id="KW-1185">Reference proteome</keyword>
<dbReference type="PANTHER" id="PTHR43115:SF4">
    <property type="entry name" value="DEHYDROGENASE_REDUCTASE SDR FAMILY MEMBER 11"/>
    <property type="match status" value="1"/>
</dbReference>
<keyword evidence="2" id="KW-0560">Oxidoreductase</keyword>
<protein>
    <submittedName>
        <fullName evidence="4">Farnesol dehydrogenase</fullName>
    </submittedName>
</protein>
<comment type="similarity">
    <text evidence="1 3">Belongs to the short-chain dehydrogenases/reductases (SDR) family.</text>
</comment>
<dbReference type="AlphaFoldDB" id="A0A4C1UWM8"/>
<dbReference type="PRINTS" id="PR00081">
    <property type="entry name" value="GDHRDH"/>
</dbReference>
<sequence length="241" mass="26674">MSYWREKVAVVTGCNNELGVALTAGLVKEGMTTVGIDNDVEIVNEIAARVKFLASGKYNGKLVLFKCDTSSMDEVKAVFKKIVDTYGGIDLLINNAAYKDDSLINAGNKDTLKKTIDVNVSGAVACTRLTVESIMKRKTRGHIIHINDIRSYQLANQDTNSVYLTTKYAVTAINDTLRHEFRYLKANIKVTNIAVETAIEDNKPLLSPEEITDVVVATLNTPEHVQIHEIIIEPALQWYKG</sequence>
<dbReference type="EMBL" id="BGZK01000238">
    <property type="protein sequence ID" value="GBP30891.1"/>
    <property type="molecule type" value="Genomic_DNA"/>
</dbReference>
<dbReference type="Proteomes" id="UP000299102">
    <property type="component" value="Unassembled WGS sequence"/>
</dbReference>
<dbReference type="STRING" id="151549.A0A4C1UWM8"/>
<dbReference type="GO" id="GO:0016491">
    <property type="term" value="F:oxidoreductase activity"/>
    <property type="evidence" value="ECO:0007669"/>
    <property type="project" value="UniProtKB-KW"/>
</dbReference>
<dbReference type="Gene3D" id="3.40.50.720">
    <property type="entry name" value="NAD(P)-binding Rossmann-like Domain"/>
    <property type="match status" value="1"/>
</dbReference>
<organism evidence="4 5">
    <name type="scientific">Eumeta variegata</name>
    <name type="common">Bagworm moth</name>
    <name type="synonym">Eumeta japonica</name>
    <dbReference type="NCBI Taxonomy" id="151549"/>
    <lineage>
        <taxon>Eukaryota</taxon>
        <taxon>Metazoa</taxon>
        <taxon>Ecdysozoa</taxon>
        <taxon>Arthropoda</taxon>
        <taxon>Hexapoda</taxon>
        <taxon>Insecta</taxon>
        <taxon>Pterygota</taxon>
        <taxon>Neoptera</taxon>
        <taxon>Endopterygota</taxon>
        <taxon>Lepidoptera</taxon>
        <taxon>Glossata</taxon>
        <taxon>Ditrysia</taxon>
        <taxon>Tineoidea</taxon>
        <taxon>Psychidae</taxon>
        <taxon>Oiketicinae</taxon>
        <taxon>Eumeta</taxon>
    </lineage>
</organism>
<dbReference type="Pfam" id="PF00106">
    <property type="entry name" value="adh_short"/>
    <property type="match status" value="1"/>
</dbReference>
<dbReference type="InterPro" id="IPR036291">
    <property type="entry name" value="NAD(P)-bd_dom_sf"/>
</dbReference>
<dbReference type="InterPro" id="IPR002347">
    <property type="entry name" value="SDR_fam"/>
</dbReference>
<evidence type="ECO:0000256" key="1">
    <source>
        <dbReference type="ARBA" id="ARBA00006484"/>
    </source>
</evidence>
<dbReference type="OrthoDB" id="1933717at2759"/>
<evidence type="ECO:0000313" key="4">
    <source>
        <dbReference type="EMBL" id="GBP30891.1"/>
    </source>
</evidence>
<accession>A0A4C1UWM8</accession>
<comment type="caution">
    <text evidence="4">The sequence shown here is derived from an EMBL/GenBank/DDBJ whole genome shotgun (WGS) entry which is preliminary data.</text>
</comment>
<name>A0A4C1UWM8_EUMVA</name>
<evidence type="ECO:0000256" key="2">
    <source>
        <dbReference type="ARBA" id="ARBA00023002"/>
    </source>
</evidence>
<reference evidence="4 5" key="1">
    <citation type="journal article" date="2019" name="Commun. Biol.">
        <title>The bagworm genome reveals a unique fibroin gene that provides high tensile strength.</title>
        <authorList>
            <person name="Kono N."/>
            <person name="Nakamura H."/>
            <person name="Ohtoshi R."/>
            <person name="Tomita M."/>
            <person name="Numata K."/>
            <person name="Arakawa K."/>
        </authorList>
    </citation>
    <scope>NUCLEOTIDE SEQUENCE [LARGE SCALE GENOMIC DNA]</scope>
</reference>
<evidence type="ECO:0000313" key="5">
    <source>
        <dbReference type="Proteomes" id="UP000299102"/>
    </source>
</evidence>
<gene>
    <name evidence="4" type="primary">SDR-1</name>
    <name evidence="4" type="ORF">EVAR_91632_1</name>
</gene>
<dbReference type="PRINTS" id="PR00080">
    <property type="entry name" value="SDRFAMILY"/>
</dbReference>
<evidence type="ECO:0000256" key="3">
    <source>
        <dbReference type="RuleBase" id="RU000363"/>
    </source>
</evidence>
<proteinExistence type="inferred from homology"/>
<dbReference type="SUPFAM" id="SSF51735">
    <property type="entry name" value="NAD(P)-binding Rossmann-fold domains"/>
    <property type="match status" value="1"/>
</dbReference>